<dbReference type="AlphaFoldDB" id="A0A1X2HUF0"/>
<dbReference type="InParanoid" id="A0A1X2HUF0"/>
<dbReference type="EMBL" id="MCGN01000001">
    <property type="protein sequence ID" value="ORZ03207.1"/>
    <property type="molecule type" value="Genomic_DNA"/>
</dbReference>
<comment type="caution">
    <text evidence="1">The sequence shown here is derived from an EMBL/GenBank/DDBJ whole genome shotgun (WGS) entry which is preliminary data.</text>
</comment>
<proteinExistence type="predicted"/>
<dbReference type="Proteomes" id="UP000242180">
    <property type="component" value="Unassembled WGS sequence"/>
</dbReference>
<sequence>MYRHGEINQKGYLHVCGSRASPFKELTCISFMHKSLEAIGIGVTGSHHKYWTMGRSMHSYRHLYAIAGDYRSVIIDWSISGVAHMIFQSGFVFRSPSLDEMVSLSKVSVIHSGRCYNA</sequence>
<accession>A0A1X2HUF0</accession>
<gene>
    <name evidence="1" type="ORF">BCR43DRAFT_482930</name>
</gene>
<protein>
    <submittedName>
        <fullName evidence="1">Uncharacterized protein</fullName>
    </submittedName>
</protein>
<name>A0A1X2HUF0_SYNRA</name>
<organism evidence="1 2">
    <name type="scientific">Syncephalastrum racemosum</name>
    <name type="common">Filamentous fungus</name>
    <dbReference type="NCBI Taxonomy" id="13706"/>
    <lineage>
        <taxon>Eukaryota</taxon>
        <taxon>Fungi</taxon>
        <taxon>Fungi incertae sedis</taxon>
        <taxon>Mucoromycota</taxon>
        <taxon>Mucoromycotina</taxon>
        <taxon>Mucoromycetes</taxon>
        <taxon>Mucorales</taxon>
        <taxon>Syncephalastraceae</taxon>
        <taxon>Syncephalastrum</taxon>
    </lineage>
</organism>
<evidence type="ECO:0000313" key="2">
    <source>
        <dbReference type="Proteomes" id="UP000242180"/>
    </source>
</evidence>
<evidence type="ECO:0000313" key="1">
    <source>
        <dbReference type="EMBL" id="ORZ03207.1"/>
    </source>
</evidence>
<keyword evidence="2" id="KW-1185">Reference proteome</keyword>
<reference evidence="1 2" key="1">
    <citation type="submission" date="2016-07" db="EMBL/GenBank/DDBJ databases">
        <title>Pervasive Adenine N6-methylation of Active Genes in Fungi.</title>
        <authorList>
            <consortium name="DOE Joint Genome Institute"/>
            <person name="Mondo S.J."/>
            <person name="Dannebaum R.O."/>
            <person name="Kuo R.C."/>
            <person name="Labutti K."/>
            <person name="Haridas S."/>
            <person name="Kuo A."/>
            <person name="Salamov A."/>
            <person name="Ahrendt S.R."/>
            <person name="Lipzen A."/>
            <person name="Sullivan W."/>
            <person name="Andreopoulos W.B."/>
            <person name="Clum A."/>
            <person name="Lindquist E."/>
            <person name="Daum C."/>
            <person name="Ramamoorthy G.K."/>
            <person name="Gryganskyi A."/>
            <person name="Culley D."/>
            <person name="Magnuson J.K."/>
            <person name="James T.Y."/>
            <person name="O'Malley M.A."/>
            <person name="Stajich J.E."/>
            <person name="Spatafora J.W."/>
            <person name="Visel A."/>
            <person name="Grigoriev I.V."/>
        </authorList>
    </citation>
    <scope>NUCLEOTIDE SEQUENCE [LARGE SCALE GENOMIC DNA]</scope>
    <source>
        <strain evidence="1 2">NRRL 2496</strain>
    </source>
</reference>